<dbReference type="EMBL" id="BAHC01000174">
    <property type="protein sequence ID" value="GAB92404.1"/>
    <property type="molecule type" value="Genomic_DNA"/>
</dbReference>
<sequence>MRFEHEFLAQRNRPGSGAAAERLSDDTTRLAASRVMVICSPREVARAEQITVNVPVACSICVTPRHAAVLPHALAFNAPFAPGAEERLARAFGAPDAAWAGATPQQG</sequence>
<organism evidence="1 2">
    <name type="scientific">Gordonia rhizosphera NBRC 16068</name>
    <dbReference type="NCBI Taxonomy" id="1108045"/>
    <lineage>
        <taxon>Bacteria</taxon>
        <taxon>Bacillati</taxon>
        <taxon>Actinomycetota</taxon>
        <taxon>Actinomycetes</taxon>
        <taxon>Mycobacteriales</taxon>
        <taxon>Gordoniaceae</taxon>
        <taxon>Gordonia</taxon>
    </lineage>
</organism>
<comment type="caution">
    <text evidence="1">The sequence shown here is derived from an EMBL/GenBank/DDBJ whole genome shotgun (WGS) entry which is preliminary data.</text>
</comment>
<keyword evidence="2" id="KW-1185">Reference proteome</keyword>
<gene>
    <name evidence="1" type="ORF">GORHZ_174_00050</name>
</gene>
<dbReference type="AlphaFoldDB" id="K6X0T3"/>
<name>K6X0T3_9ACTN</name>
<reference evidence="1 2" key="1">
    <citation type="submission" date="2012-08" db="EMBL/GenBank/DDBJ databases">
        <title>Whole genome shotgun sequence of Gordonia rhizosphera NBRC 16068.</title>
        <authorList>
            <person name="Takarada H."/>
            <person name="Isaki S."/>
            <person name="Hosoyama A."/>
            <person name="Tsuchikane K."/>
            <person name="Katsumata H."/>
            <person name="Baba S."/>
            <person name="Ohji S."/>
            <person name="Yamazaki S."/>
            <person name="Fujita N."/>
        </authorList>
    </citation>
    <scope>NUCLEOTIDE SEQUENCE [LARGE SCALE GENOMIC DNA]</scope>
    <source>
        <strain evidence="1 2">NBRC 16068</strain>
    </source>
</reference>
<proteinExistence type="predicted"/>
<evidence type="ECO:0000313" key="1">
    <source>
        <dbReference type="EMBL" id="GAB92404.1"/>
    </source>
</evidence>
<accession>K6X0T3</accession>
<evidence type="ECO:0000313" key="2">
    <source>
        <dbReference type="Proteomes" id="UP000008363"/>
    </source>
</evidence>
<dbReference type="Proteomes" id="UP000008363">
    <property type="component" value="Unassembled WGS sequence"/>
</dbReference>
<dbReference type="STRING" id="1108045.GORHZ_174_00050"/>
<protein>
    <submittedName>
        <fullName evidence="1">Uncharacterized protein</fullName>
    </submittedName>
</protein>